<feature type="compositionally biased region" description="Basic and acidic residues" evidence="1">
    <location>
        <begin position="58"/>
        <end position="93"/>
    </location>
</feature>
<sequence length="149" mass="16531">MSDENPADEPLKAADQAHHKITGLEIGVITGTVAFFTIIIVSIFVSRTRAQRAKFRLRRAEEGGAGRPEDPPQQREQGRELHQTPHSERESSEGRFWGALEVDGKEPAEEIVLGTLPNHQSDREPNHSPEAGLDRIDRVGSEHTLLSRA</sequence>
<keyword evidence="2" id="KW-1133">Transmembrane helix</keyword>
<feature type="compositionally biased region" description="Basic and acidic residues" evidence="1">
    <location>
        <begin position="120"/>
        <end position="141"/>
    </location>
</feature>
<evidence type="ECO:0000256" key="2">
    <source>
        <dbReference type="SAM" id="Phobius"/>
    </source>
</evidence>
<comment type="caution">
    <text evidence="3">The sequence shown here is derived from an EMBL/GenBank/DDBJ whole genome shotgun (WGS) entry which is preliminary data.</text>
</comment>
<organism evidence="3 4">
    <name type="scientific">Neonectria punicea</name>
    <dbReference type="NCBI Taxonomy" id="979145"/>
    <lineage>
        <taxon>Eukaryota</taxon>
        <taxon>Fungi</taxon>
        <taxon>Dikarya</taxon>
        <taxon>Ascomycota</taxon>
        <taxon>Pezizomycotina</taxon>
        <taxon>Sordariomycetes</taxon>
        <taxon>Hypocreomycetidae</taxon>
        <taxon>Hypocreales</taxon>
        <taxon>Nectriaceae</taxon>
        <taxon>Neonectria</taxon>
    </lineage>
</organism>
<dbReference type="EMBL" id="JAZAVJ010000087">
    <property type="protein sequence ID" value="KAK7415209.1"/>
    <property type="molecule type" value="Genomic_DNA"/>
</dbReference>
<keyword evidence="2" id="KW-0472">Membrane</keyword>
<evidence type="ECO:0000313" key="4">
    <source>
        <dbReference type="Proteomes" id="UP001498476"/>
    </source>
</evidence>
<dbReference type="Proteomes" id="UP001498476">
    <property type="component" value="Unassembled WGS sequence"/>
</dbReference>
<proteinExistence type="predicted"/>
<feature type="transmembrane region" description="Helical" evidence="2">
    <location>
        <begin position="26"/>
        <end position="46"/>
    </location>
</feature>
<keyword evidence="2" id="KW-0812">Transmembrane</keyword>
<protein>
    <submittedName>
        <fullName evidence="3">Uncharacterized protein</fullName>
    </submittedName>
</protein>
<gene>
    <name evidence="3" type="ORF">QQX98_006056</name>
</gene>
<reference evidence="3 4" key="1">
    <citation type="journal article" date="2025" name="Microbiol. Resour. Announc.">
        <title>Draft genome sequences for Neonectria magnoliae and Neonectria punicea, canker pathogens of Liriodendron tulipifera and Acer saccharum in West Virginia.</title>
        <authorList>
            <person name="Petronek H.M."/>
            <person name="Kasson M.T."/>
            <person name="Metheny A.M."/>
            <person name="Stauder C.M."/>
            <person name="Lovett B."/>
            <person name="Lynch S.C."/>
            <person name="Garnas J.R."/>
            <person name="Kasson L.R."/>
            <person name="Stajich J.E."/>
        </authorList>
    </citation>
    <scope>NUCLEOTIDE SEQUENCE [LARGE SCALE GENOMIC DNA]</scope>
    <source>
        <strain evidence="3 4">NRRL 64653</strain>
    </source>
</reference>
<accession>A0ABR1H266</accession>
<keyword evidence="4" id="KW-1185">Reference proteome</keyword>
<name>A0ABR1H266_9HYPO</name>
<evidence type="ECO:0000313" key="3">
    <source>
        <dbReference type="EMBL" id="KAK7415209.1"/>
    </source>
</evidence>
<evidence type="ECO:0000256" key="1">
    <source>
        <dbReference type="SAM" id="MobiDB-lite"/>
    </source>
</evidence>
<feature type="region of interest" description="Disordered" evidence="1">
    <location>
        <begin position="58"/>
        <end position="149"/>
    </location>
</feature>